<sequence>MDKLRCRAGDMAFIKRSWNPLLIGSLVLVKTMRPDGNWLVDLLGQPALLPSEDRRRYIVASRVIAEDSALVPLRGDVQPKIEGERVLAETGFNSTEACHG</sequence>
<dbReference type="Proteomes" id="UP000364291">
    <property type="component" value="Unassembled WGS sequence"/>
</dbReference>
<dbReference type="EMBL" id="CABPSX010000004">
    <property type="protein sequence ID" value="VVG71654.1"/>
    <property type="molecule type" value="Genomic_DNA"/>
</dbReference>
<accession>A0A5E5P5M8</accession>
<gene>
    <name evidence="1" type="ORF">PAP18089_02639</name>
</gene>
<evidence type="ECO:0000313" key="2">
    <source>
        <dbReference type="Proteomes" id="UP000364291"/>
    </source>
</evidence>
<dbReference type="RefSeq" id="WP_150728673.1">
    <property type="nucleotide sequence ID" value="NZ_CABPSX010000004.1"/>
</dbReference>
<proteinExistence type="predicted"/>
<reference evidence="1 2" key="1">
    <citation type="submission" date="2019-08" db="EMBL/GenBank/DDBJ databases">
        <authorList>
            <person name="Peeters C."/>
        </authorList>
    </citation>
    <scope>NUCLEOTIDE SEQUENCE [LARGE SCALE GENOMIC DNA]</scope>
    <source>
        <strain evidence="1 2">LMG 18089</strain>
    </source>
</reference>
<evidence type="ECO:0000313" key="1">
    <source>
        <dbReference type="EMBL" id="VVG71654.1"/>
    </source>
</evidence>
<name>A0A5E5P5M8_9BURK</name>
<dbReference type="AlphaFoldDB" id="A0A5E5P5M8"/>
<protein>
    <submittedName>
        <fullName evidence="1">Uncharacterized protein</fullName>
    </submittedName>
</protein>
<dbReference type="OrthoDB" id="9028765at2"/>
<organism evidence="1 2">
    <name type="scientific">Pandoraea apista</name>
    <dbReference type="NCBI Taxonomy" id="93218"/>
    <lineage>
        <taxon>Bacteria</taxon>
        <taxon>Pseudomonadati</taxon>
        <taxon>Pseudomonadota</taxon>
        <taxon>Betaproteobacteria</taxon>
        <taxon>Burkholderiales</taxon>
        <taxon>Burkholderiaceae</taxon>
        <taxon>Pandoraea</taxon>
    </lineage>
</organism>